<dbReference type="GO" id="GO:0007010">
    <property type="term" value="P:cytoskeleton organization"/>
    <property type="evidence" value="ECO:0007669"/>
    <property type="project" value="InterPro"/>
</dbReference>
<keyword evidence="5" id="KW-0175">Coiled coil</keyword>
<comment type="subcellular location">
    <subcellularLocation>
        <location evidence="1">Cytoplasm</location>
        <location evidence="1">Cytoskeleton</location>
    </subcellularLocation>
</comment>
<evidence type="ECO:0000256" key="4">
    <source>
        <dbReference type="ARBA" id="ARBA00022701"/>
    </source>
</evidence>
<evidence type="ECO:0000313" key="7">
    <source>
        <dbReference type="EMBL" id="KAJ0187009.1"/>
    </source>
</evidence>
<comment type="similarity">
    <text evidence="2">Belongs to the MAP70 family.</text>
</comment>
<dbReference type="GO" id="GO:0008017">
    <property type="term" value="F:microtubule binding"/>
    <property type="evidence" value="ECO:0007669"/>
    <property type="project" value="InterPro"/>
</dbReference>
<evidence type="ECO:0000256" key="1">
    <source>
        <dbReference type="ARBA" id="ARBA00004245"/>
    </source>
</evidence>
<dbReference type="Pfam" id="PF07058">
    <property type="entry name" value="MAP70"/>
    <property type="match status" value="1"/>
</dbReference>
<keyword evidence="8" id="KW-1185">Reference proteome</keyword>
<keyword evidence="6" id="KW-0206">Cytoskeleton</keyword>
<keyword evidence="3" id="KW-0963">Cytoplasm</keyword>
<dbReference type="Proteomes" id="UP000235145">
    <property type="component" value="Unassembled WGS sequence"/>
</dbReference>
<gene>
    <name evidence="7" type="ORF">LSAT_V11C900484370</name>
</gene>
<dbReference type="InterPro" id="IPR009768">
    <property type="entry name" value="MAP70"/>
</dbReference>
<comment type="caution">
    <text evidence="7">The sequence shown here is derived from an EMBL/GenBank/DDBJ whole genome shotgun (WGS) entry which is preliminary data.</text>
</comment>
<dbReference type="EMBL" id="NBSK02000009">
    <property type="protein sequence ID" value="KAJ0187009.1"/>
    <property type="molecule type" value="Genomic_DNA"/>
</dbReference>
<proteinExistence type="inferred from homology"/>
<evidence type="ECO:0000256" key="2">
    <source>
        <dbReference type="ARBA" id="ARBA00008825"/>
    </source>
</evidence>
<evidence type="ECO:0000313" key="8">
    <source>
        <dbReference type="Proteomes" id="UP000235145"/>
    </source>
</evidence>
<evidence type="ECO:0000256" key="3">
    <source>
        <dbReference type="ARBA" id="ARBA00022490"/>
    </source>
</evidence>
<accession>A0A9R1WTC0</accession>
<reference evidence="7 8" key="1">
    <citation type="journal article" date="2017" name="Nat. Commun.">
        <title>Genome assembly with in vitro proximity ligation data and whole-genome triplication in lettuce.</title>
        <authorList>
            <person name="Reyes-Chin-Wo S."/>
            <person name="Wang Z."/>
            <person name="Yang X."/>
            <person name="Kozik A."/>
            <person name="Arikit S."/>
            <person name="Song C."/>
            <person name="Xia L."/>
            <person name="Froenicke L."/>
            <person name="Lavelle D.O."/>
            <person name="Truco M.J."/>
            <person name="Xia R."/>
            <person name="Zhu S."/>
            <person name="Xu C."/>
            <person name="Xu H."/>
            <person name="Xu X."/>
            <person name="Cox K."/>
            <person name="Korf I."/>
            <person name="Meyers B.C."/>
            <person name="Michelmore R.W."/>
        </authorList>
    </citation>
    <scope>NUCLEOTIDE SEQUENCE [LARGE SCALE GENOMIC DNA]</scope>
    <source>
        <strain evidence="8">cv. Salinas</strain>
        <tissue evidence="7">Seedlings</tissue>
    </source>
</reference>
<evidence type="ECO:0000256" key="6">
    <source>
        <dbReference type="ARBA" id="ARBA00023212"/>
    </source>
</evidence>
<protein>
    <submittedName>
        <fullName evidence="7">Uncharacterized protein</fullName>
    </submittedName>
</protein>
<organism evidence="7 8">
    <name type="scientific">Lactuca sativa</name>
    <name type="common">Garden lettuce</name>
    <dbReference type="NCBI Taxonomy" id="4236"/>
    <lineage>
        <taxon>Eukaryota</taxon>
        <taxon>Viridiplantae</taxon>
        <taxon>Streptophyta</taxon>
        <taxon>Embryophyta</taxon>
        <taxon>Tracheophyta</taxon>
        <taxon>Spermatophyta</taxon>
        <taxon>Magnoliopsida</taxon>
        <taxon>eudicotyledons</taxon>
        <taxon>Gunneridae</taxon>
        <taxon>Pentapetalae</taxon>
        <taxon>asterids</taxon>
        <taxon>campanulids</taxon>
        <taxon>Asterales</taxon>
        <taxon>Asteraceae</taxon>
        <taxon>Cichorioideae</taxon>
        <taxon>Cichorieae</taxon>
        <taxon>Lactucinae</taxon>
        <taxon>Lactuca</taxon>
    </lineage>
</organism>
<sequence>MMHTTEVEEALMLKTMAEEVEALIEKGNNMLMMMDTIHQGVGSNVKADDQSQKSPEGVPPTYEDVVAPLFTLPIIAKLPDDNKALDGLTKLKEAALLDAERTV</sequence>
<dbReference type="GO" id="GO:0005874">
    <property type="term" value="C:microtubule"/>
    <property type="evidence" value="ECO:0007669"/>
    <property type="project" value="UniProtKB-KW"/>
</dbReference>
<evidence type="ECO:0000256" key="5">
    <source>
        <dbReference type="ARBA" id="ARBA00023054"/>
    </source>
</evidence>
<dbReference type="AlphaFoldDB" id="A0A9R1WTC0"/>
<keyword evidence="4" id="KW-0493">Microtubule</keyword>
<name>A0A9R1WTC0_LACSA</name>